<organism evidence="2 3">
    <name type="scientific">Paspalum notatum var. saurae</name>
    <dbReference type="NCBI Taxonomy" id="547442"/>
    <lineage>
        <taxon>Eukaryota</taxon>
        <taxon>Viridiplantae</taxon>
        <taxon>Streptophyta</taxon>
        <taxon>Embryophyta</taxon>
        <taxon>Tracheophyta</taxon>
        <taxon>Spermatophyta</taxon>
        <taxon>Magnoliopsida</taxon>
        <taxon>Liliopsida</taxon>
        <taxon>Poales</taxon>
        <taxon>Poaceae</taxon>
        <taxon>PACMAD clade</taxon>
        <taxon>Panicoideae</taxon>
        <taxon>Andropogonodae</taxon>
        <taxon>Paspaleae</taxon>
        <taxon>Paspalinae</taxon>
        <taxon>Paspalum</taxon>
    </lineage>
</organism>
<dbReference type="AlphaFoldDB" id="A0AAQ3SUC1"/>
<proteinExistence type="predicted"/>
<reference evidence="2 3" key="1">
    <citation type="submission" date="2024-02" db="EMBL/GenBank/DDBJ databases">
        <title>High-quality chromosome-scale genome assembly of Pensacola bahiagrass (Paspalum notatum Flugge var. saurae).</title>
        <authorList>
            <person name="Vega J.M."/>
            <person name="Podio M."/>
            <person name="Orjuela J."/>
            <person name="Siena L.A."/>
            <person name="Pessino S.C."/>
            <person name="Combes M.C."/>
            <person name="Mariac C."/>
            <person name="Albertini E."/>
            <person name="Pupilli F."/>
            <person name="Ortiz J.P.A."/>
            <person name="Leblanc O."/>
        </authorList>
    </citation>
    <scope>NUCLEOTIDE SEQUENCE [LARGE SCALE GENOMIC DNA]</scope>
    <source>
        <strain evidence="2">R1</strain>
        <tissue evidence="2">Leaf</tissue>
    </source>
</reference>
<dbReference type="Proteomes" id="UP001341281">
    <property type="component" value="Chromosome 02"/>
</dbReference>
<accession>A0AAQ3SUC1</accession>
<protein>
    <submittedName>
        <fullName evidence="2">Uncharacterized protein</fullName>
    </submittedName>
</protein>
<dbReference type="EMBL" id="CP144746">
    <property type="protein sequence ID" value="WVZ60514.1"/>
    <property type="molecule type" value="Genomic_DNA"/>
</dbReference>
<feature type="region of interest" description="Disordered" evidence="1">
    <location>
        <begin position="1"/>
        <end position="20"/>
    </location>
</feature>
<evidence type="ECO:0000256" key="1">
    <source>
        <dbReference type="SAM" id="MobiDB-lite"/>
    </source>
</evidence>
<name>A0AAQ3SUC1_PASNO</name>
<evidence type="ECO:0000313" key="2">
    <source>
        <dbReference type="EMBL" id="WVZ60514.1"/>
    </source>
</evidence>
<gene>
    <name evidence="2" type="ORF">U9M48_010525</name>
</gene>
<evidence type="ECO:0000313" key="3">
    <source>
        <dbReference type="Proteomes" id="UP001341281"/>
    </source>
</evidence>
<sequence>MKSTAPSSNRSGLNSSASSQYLGSRPMANALMMTRDLAGIVYPSMSHASMLSRGTSSGAGGCSRSASLITSFRYRRWLACRSPSVTTAFPWNASRICPCSFFITDGFRISSDIPHSIADADVPVPPANMSCVRAWWKPKPPFSWRPMSTSTRFSSAFWAPLLACLS</sequence>
<feature type="compositionally biased region" description="Low complexity" evidence="1">
    <location>
        <begin position="7"/>
        <end position="19"/>
    </location>
</feature>
<keyword evidence="3" id="KW-1185">Reference proteome</keyword>